<gene>
    <name evidence="4" type="ORF">M0812_15078</name>
</gene>
<evidence type="ECO:0000256" key="2">
    <source>
        <dbReference type="SAM" id="MobiDB-lite"/>
    </source>
</evidence>
<sequence length="842" mass="96520">MFPKQKTKNKNDKNRKTDLESFYVHRARCIKWEPSGIRSLEFHPSGDWLAVGRENGDLEIWNTSLYYSWYCETRIAGTASETIEKIVWSLDGKRLFSCSLGSHVIEWSLTSLKAKTVCDSFGGAVRDLKLNHKGDTIAIACEDGRIRLFDISNGNFQYIRAFSKEKNSLFCLCWSENDSMIVAGGNGSNVSVYNTSTGRVINSIIVRKYSEIKSLVVWTCLWVGNTIVCGDSHGYTRFYDAKFGTLLNEFKEHEADVLSLINIGDNEVYATGIDSKISKYSCKPFKKKTKKTKKKKNLYNEESDLNQAVNWICLYTRKELSQYLRSVIVHPIHKFLVVGGLSGQIAFITVKKFAKEFFTRVYPYPNTSIITKSRDNLLLSQFDDHLEIWKVGDIKKSKKNLPKLKESPNGMKIKIEKQPLHLLDLNTSKYYNIVCSAISSNGKFIAYSDQSGIKLFYLSVNKKNYTDFQLKKISLDDLQLNSIFAHKLTFTNDSSRLIIATSNLQIIVIEIIKKSIENSESENFTFQLIIKKVFDCYSNKIIKKKLHNKMDNGNDEDGNIKTNGKGKGKGKGKTKGKGKAKEKGNNGIKDTIEYKKTDSRIKYITVSSDGQYLASTDLKGNINIFNLDRLTFEKTLPTFDANPTVIKFQPNSSILTIVLSNNNFHFYNIEKNQLDDLSPKYFPKVLQDNKVRIFGISFDPKDETKLLLYCYDWIIYVDLNRIKVFLENEKKSIQNEKNTNNQPSSSAKDKKTENKKKKRRQNSKNKNNNNNNNSKKNNTTNSLSKTSRLNYAYFKGCRMLNLFQPLLFADYIHSGSLVVVERVWMDISKDLPTIKRKKFGYD</sequence>
<dbReference type="InterPro" id="IPR015943">
    <property type="entry name" value="WD40/YVTN_repeat-like_dom_sf"/>
</dbReference>
<feature type="compositionally biased region" description="Low complexity" evidence="2">
    <location>
        <begin position="764"/>
        <end position="782"/>
    </location>
</feature>
<dbReference type="GO" id="GO:0003723">
    <property type="term" value="F:RNA binding"/>
    <property type="evidence" value="ECO:0007669"/>
    <property type="project" value="TreeGrafter"/>
</dbReference>
<feature type="compositionally biased region" description="Polar residues" evidence="2">
    <location>
        <begin position="735"/>
        <end position="746"/>
    </location>
</feature>
<dbReference type="Proteomes" id="UP001146793">
    <property type="component" value="Unassembled WGS sequence"/>
</dbReference>
<dbReference type="InterPro" id="IPR046351">
    <property type="entry name" value="UTP4"/>
</dbReference>
<dbReference type="GO" id="GO:0030686">
    <property type="term" value="C:90S preribosome"/>
    <property type="evidence" value="ECO:0007669"/>
    <property type="project" value="InterPro"/>
</dbReference>
<evidence type="ECO:0000259" key="3">
    <source>
        <dbReference type="Pfam" id="PF12894"/>
    </source>
</evidence>
<accession>A0AAV7ZAI8</accession>
<reference evidence="4" key="1">
    <citation type="submission" date="2022-08" db="EMBL/GenBank/DDBJ databases">
        <title>Novel sulphate-reducing endosymbionts in the free-living metamonad Anaeramoeba.</title>
        <authorList>
            <person name="Jerlstrom-Hultqvist J."/>
            <person name="Cepicka I."/>
            <person name="Gallot-Lavallee L."/>
            <person name="Salas-Leiva D."/>
            <person name="Curtis B.A."/>
            <person name="Zahonova K."/>
            <person name="Pipaliya S."/>
            <person name="Dacks J."/>
            <person name="Roger A.J."/>
        </authorList>
    </citation>
    <scope>NUCLEOTIDE SEQUENCE</scope>
    <source>
        <strain evidence="4">Busselton2</strain>
    </source>
</reference>
<evidence type="ECO:0000313" key="5">
    <source>
        <dbReference type="Proteomes" id="UP001146793"/>
    </source>
</evidence>
<keyword evidence="1" id="KW-0853">WD repeat</keyword>
<dbReference type="SMART" id="SM00320">
    <property type="entry name" value="WD40"/>
    <property type="match status" value="9"/>
</dbReference>
<name>A0AAV7ZAI8_9EUKA</name>
<comment type="caution">
    <text evidence="4">The sequence shown here is derived from an EMBL/GenBank/DDBJ whole genome shotgun (WGS) entry which is preliminary data.</text>
</comment>
<feature type="repeat" description="WD" evidence="1">
    <location>
        <begin position="30"/>
        <end position="62"/>
    </location>
</feature>
<dbReference type="AlphaFoldDB" id="A0AAV7ZAI8"/>
<dbReference type="PANTHER" id="PTHR44163:SF1">
    <property type="entry name" value="U3 SMALL NUCLEOLAR RNA-ASSOCIATED PROTEIN 4 HOMOLOG"/>
    <property type="match status" value="1"/>
</dbReference>
<dbReference type="Pfam" id="PF00400">
    <property type="entry name" value="WD40"/>
    <property type="match status" value="1"/>
</dbReference>
<feature type="compositionally biased region" description="Basic residues" evidence="2">
    <location>
        <begin position="753"/>
        <end position="763"/>
    </location>
</feature>
<protein>
    <submittedName>
        <fullName evidence="4">U3 small nucleolar RNA-associated protein 4</fullName>
    </submittedName>
</protein>
<evidence type="ECO:0000256" key="1">
    <source>
        <dbReference type="PROSITE-ProRule" id="PRU00221"/>
    </source>
</evidence>
<dbReference type="GO" id="GO:0032040">
    <property type="term" value="C:small-subunit processome"/>
    <property type="evidence" value="ECO:0007669"/>
    <property type="project" value="TreeGrafter"/>
</dbReference>
<dbReference type="Pfam" id="PF12894">
    <property type="entry name" value="ANAPC4_WD40"/>
    <property type="match status" value="1"/>
</dbReference>
<dbReference type="PROSITE" id="PS50082">
    <property type="entry name" value="WD_REPEATS_2"/>
    <property type="match status" value="1"/>
</dbReference>
<dbReference type="PANTHER" id="PTHR44163">
    <property type="entry name" value="U3 SMALL NUCLEOLAR RNA-ASSOCIATED PROTEIN 4 HOMOLOG"/>
    <property type="match status" value="1"/>
</dbReference>
<feature type="region of interest" description="Disordered" evidence="2">
    <location>
        <begin position="735"/>
        <end position="782"/>
    </location>
</feature>
<dbReference type="EMBL" id="JANTQA010000032">
    <property type="protein sequence ID" value="KAJ3439058.1"/>
    <property type="molecule type" value="Genomic_DNA"/>
</dbReference>
<feature type="domain" description="Anaphase-promoting complex subunit 4-like WD40" evidence="3">
    <location>
        <begin position="122"/>
        <end position="177"/>
    </location>
</feature>
<dbReference type="InterPro" id="IPR036322">
    <property type="entry name" value="WD40_repeat_dom_sf"/>
</dbReference>
<dbReference type="GO" id="GO:0034455">
    <property type="term" value="C:t-UTP complex"/>
    <property type="evidence" value="ECO:0007669"/>
    <property type="project" value="TreeGrafter"/>
</dbReference>
<dbReference type="GO" id="GO:0000462">
    <property type="term" value="P:maturation of SSU-rRNA from tricistronic rRNA transcript (SSU-rRNA, 5.8S rRNA, LSU-rRNA)"/>
    <property type="evidence" value="ECO:0007669"/>
    <property type="project" value="InterPro"/>
</dbReference>
<organism evidence="4 5">
    <name type="scientific">Anaeramoeba flamelloides</name>
    <dbReference type="NCBI Taxonomy" id="1746091"/>
    <lineage>
        <taxon>Eukaryota</taxon>
        <taxon>Metamonada</taxon>
        <taxon>Anaeramoebidae</taxon>
        <taxon>Anaeramoeba</taxon>
    </lineage>
</organism>
<feature type="compositionally biased region" description="Basic residues" evidence="2">
    <location>
        <begin position="564"/>
        <end position="578"/>
    </location>
</feature>
<dbReference type="InterPro" id="IPR001680">
    <property type="entry name" value="WD40_rpt"/>
</dbReference>
<dbReference type="SUPFAM" id="SSF50978">
    <property type="entry name" value="WD40 repeat-like"/>
    <property type="match status" value="2"/>
</dbReference>
<dbReference type="InterPro" id="IPR024977">
    <property type="entry name" value="Apc4-like_WD40_dom"/>
</dbReference>
<feature type="region of interest" description="Disordered" evidence="2">
    <location>
        <begin position="552"/>
        <end position="584"/>
    </location>
</feature>
<proteinExistence type="predicted"/>
<evidence type="ECO:0000313" key="4">
    <source>
        <dbReference type="EMBL" id="KAJ3439058.1"/>
    </source>
</evidence>
<dbReference type="Gene3D" id="2.130.10.10">
    <property type="entry name" value="YVTN repeat-like/Quinoprotein amine dehydrogenase"/>
    <property type="match status" value="3"/>
</dbReference>